<feature type="domain" description="VOC" evidence="1">
    <location>
        <begin position="6"/>
        <end position="132"/>
    </location>
</feature>
<gene>
    <name evidence="2" type="ORF">PBT88_10140</name>
</gene>
<dbReference type="InterPro" id="IPR050383">
    <property type="entry name" value="GlyoxalaseI/FosfomycinResist"/>
</dbReference>
<dbReference type="PROSITE" id="PS51819">
    <property type="entry name" value="VOC"/>
    <property type="match status" value="1"/>
</dbReference>
<dbReference type="SUPFAM" id="SSF54593">
    <property type="entry name" value="Glyoxalase/Bleomycin resistance protein/Dihydroxybiphenyl dioxygenase"/>
    <property type="match status" value="1"/>
</dbReference>
<dbReference type="Proteomes" id="UP001210865">
    <property type="component" value="Chromosome"/>
</dbReference>
<name>A0ABY7NYI6_9SPHN</name>
<keyword evidence="3" id="KW-1185">Reference proteome</keyword>
<accession>A0ABY7NYI6</accession>
<dbReference type="RefSeq" id="WP_270079048.1">
    <property type="nucleotide sequence ID" value="NZ_CP115174.1"/>
</dbReference>
<evidence type="ECO:0000313" key="3">
    <source>
        <dbReference type="Proteomes" id="UP001210865"/>
    </source>
</evidence>
<dbReference type="PANTHER" id="PTHR21366">
    <property type="entry name" value="GLYOXALASE FAMILY PROTEIN"/>
    <property type="match status" value="1"/>
</dbReference>
<dbReference type="Gene3D" id="3.10.180.10">
    <property type="entry name" value="2,3-Dihydroxybiphenyl 1,2-Dioxygenase, domain 1"/>
    <property type="match status" value="1"/>
</dbReference>
<organism evidence="2 3">
    <name type="scientific">Sphingomonas abietis</name>
    <dbReference type="NCBI Taxonomy" id="3012344"/>
    <lineage>
        <taxon>Bacteria</taxon>
        <taxon>Pseudomonadati</taxon>
        <taxon>Pseudomonadota</taxon>
        <taxon>Alphaproteobacteria</taxon>
        <taxon>Sphingomonadales</taxon>
        <taxon>Sphingomonadaceae</taxon>
        <taxon>Sphingomonas</taxon>
    </lineage>
</organism>
<dbReference type="Pfam" id="PF00903">
    <property type="entry name" value="Glyoxalase"/>
    <property type="match status" value="1"/>
</dbReference>
<sequence length="133" mass="14573">MLIIEAIDHIVINVGDVELSANWYEQILGMARVDQRAASGEIRTSMMFGANKINLRPIGASQDSWFTARSPEVGSEDLCFLTMADPAAVAHHFKTHDVEIITGPVTKAGARSPIESVYVRDPDGNLIEVSSYR</sequence>
<protein>
    <submittedName>
        <fullName evidence="2">VOC family protein</fullName>
    </submittedName>
</protein>
<proteinExistence type="predicted"/>
<dbReference type="InterPro" id="IPR029068">
    <property type="entry name" value="Glyas_Bleomycin-R_OHBP_Dase"/>
</dbReference>
<evidence type="ECO:0000259" key="1">
    <source>
        <dbReference type="PROSITE" id="PS51819"/>
    </source>
</evidence>
<reference evidence="2 3" key="1">
    <citation type="submission" date="2022-12" db="EMBL/GenBank/DDBJ databases">
        <title>Sphingomonas abieness sp. nov., an endophytic bacterium isolated from Abies koreana.</title>
        <authorList>
            <person name="Jiang L."/>
            <person name="Lee J."/>
        </authorList>
    </citation>
    <scope>NUCLEOTIDE SEQUENCE [LARGE SCALE GENOMIC DNA]</scope>
    <source>
        <strain evidence="3">PAMB 00755</strain>
    </source>
</reference>
<evidence type="ECO:0000313" key="2">
    <source>
        <dbReference type="EMBL" id="WBO24426.1"/>
    </source>
</evidence>
<dbReference type="InterPro" id="IPR004360">
    <property type="entry name" value="Glyas_Fos-R_dOase_dom"/>
</dbReference>
<dbReference type="InterPro" id="IPR037523">
    <property type="entry name" value="VOC_core"/>
</dbReference>
<dbReference type="EMBL" id="CP115174">
    <property type="protein sequence ID" value="WBO24426.1"/>
    <property type="molecule type" value="Genomic_DNA"/>
</dbReference>
<dbReference type="PANTHER" id="PTHR21366:SF31">
    <property type="entry name" value="METALLOTHIOL TRANSFERASE FOSB"/>
    <property type="match status" value="1"/>
</dbReference>